<comment type="caution">
    <text evidence="2">The sequence shown here is derived from an EMBL/GenBank/DDBJ whole genome shotgun (WGS) entry which is preliminary data.</text>
</comment>
<evidence type="ECO:0000313" key="2">
    <source>
        <dbReference type="EMBL" id="MBB1244266.1"/>
    </source>
</evidence>
<reference evidence="3" key="1">
    <citation type="journal article" date="2020" name="Syst. Appl. Microbiol.">
        <title>Streptomyces alkaliterrae sp. nov., isolated from an alkaline soil, and emended descriptions of Streptomyces alkaliphilus, Streptomyces calidiresistens and Streptomyces durbertensis.</title>
        <authorList>
            <person name="Swiecimska M."/>
            <person name="Golinska P."/>
            <person name="Nouioui I."/>
            <person name="Wypij M."/>
            <person name="Rai M."/>
            <person name="Sangal V."/>
            <person name="Goodfellow M."/>
        </authorList>
    </citation>
    <scope>NUCLEOTIDE SEQUENCE [LARGE SCALE GENOMIC DNA]</scope>
    <source>
        <strain evidence="3">DSM 104538</strain>
    </source>
</reference>
<dbReference type="EMBL" id="WMLF01000138">
    <property type="protein sequence ID" value="MBB1244266.1"/>
    <property type="molecule type" value="Genomic_DNA"/>
</dbReference>
<dbReference type="PROSITE" id="PS51186">
    <property type="entry name" value="GNAT"/>
    <property type="match status" value="1"/>
</dbReference>
<keyword evidence="3" id="KW-1185">Reference proteome</keyword>
<proteinExistence type="predicted"/>
<evidence type="ECO:0000259" key="1">
    <source>
        <dbReference type="PROSITE" id="PS51186"/>
    </source>
</evidence>
<dbReference type="Proteomes" id="UP000766698">
    <property type="component" value="Unassembled WGS sequence"/>
</dbReference>
<dbReference type="CDD" id="cd04301">
    <property type="entry name" value="NAT_SF"/>
    <property type="match status" value="1"/>
</dbReference>
<organism evidence="2 3">
    <name type="scientific">Streptomyces durbertensis</name>
    <dbReference type="NCBI Taxonomy" id="2448886"/>
    <lineage>
        <taxon>Bacteria</taxon>
        <taxon>Bacillati</taxon>
        <taxon>Actinomycetota</taxon>
        <taxon>Actinomycetes</taxon>
        <taxon>Kitasatosporales</taxon>
        <taxon>Streptomycetaceae</taxon>
        <taxon>Streptomyces</taxon>
    </lineage>
</organism>
<accession>A0ABR6EG01</accession>
<protein>
    <submittedName>
        <fullName evidence="2">N-acetyltransferase</fullName>
    </submittedName>
</protein>
<evidence type="ECO:0000313" key="3">
    <source>
        <dbReference type="Proteomes" id="UP000766698"/>
    </source>
</evidence>
<dbReference type="Gene3D" id="3.40.630.30">
    <property type="match status" value="1"/>
</dbReference>
<dbReference type="InterPro" id="IPR016181">
    <property type="entry name" value="Acyl_CoA_acyltransferase"/>
</dbReference>
<sequence>MMIRRETDADVAAVREVVGAAFAQDGGKVPVEVALLDALRADDAWLPALSLVAVDHTGRPVGHVVCTRGLLTPEDGPVVPALDLGPLAVRPDRQGTGVGSALMHAVLGAADALDEPLVALLGAPAYYARFGFRAAAEYGVAAPEPEWGEYFQVRTLTAHHPGARGHFAYAPPFQEL</sequence>
<gene>
    <name evidence="2" type="ORF">GL263_11945</name>
</gene>
<dbReference type="Pfam" id="PF13508">
    <property type="entry name" value="Acetyltransf_7"/>
    <property type="match status" value="1"/>
</dbReference>
<dbReference type="InterPro" id="IPR000182">
    <property type="entry name" value="GNAT_dom"/>
</dbReference>
<feature type="domain" description="N-acetyltransferase" evidence="1">
    <location>
        <begin position="1"/>
        <end position="157"/>
    </location>
</feature>
<dbReference type="RefSeq" id="WP_182855614.1">
    <property type="nucleotide sequence ID" value="NZ_WMLF01000138.1"/>
</dbReference>
<name>A0ABR6EG01_9ACTN</name>
<dbReference type="SUPFAM" id="SSF55729">
    <property type="entry name" value="Acyl-CoA N-acyltransferases (Nat)"/>
    <property type="match status" value="1"/>
</dbReference>